<dbReference type="GO" id="GO:0022857">
    <property type="term" value="F:transmembrane transporter activity"/>
    <property type="evidence" value="ECO:0007669"/>
    <property type="project" value="TreeGrafter"/>
</dbReference>
<evidence type="ECO:0000259" key="8">
    <source>
        <dbReference type="Pfam" id="PF12704"/>
    </source>
</evidence>
<feature type="transmembrane region" description="Helical" evidence="6">
    <location>
        <begin position="449"/>
        <end position="470"/>
    </location>
</feature>
<evidence type="ECO:0000256" key="5">
    <source>
        <dbReference type="ARBA" id="ARBA00023136"/>
    </source>
</evidence>
<feature type="domain" description="MacB-like periplasmic core" evidence="8">
    <location>
        <begin position="568"/>
        <end position="678"/>
    </location>
</feature>
<evidence type="ECO:0000256" key="3">
    <source>
        <dbReference type="ARBA" id="ARBA00022692"/>
    </source>
</evidence>
<dbReference type="InterPro" id="IPR050250">
    <property type="entry name" value="Macrolide_Exporter_MacB"/>
</dbReference>
<dbReference type="GO" id="GO:0005886">
    <property type="term" value="C:plasma membrane"/>
    <property type="evidence" value="ECO:0007669"/>
    <property type="project" value="UniProtKB-SubCell"/>
</dbReference>
<sequence>MEPIPNPPRWADRLLEYFVSNHLLEDVQGDLYEIYQRRAKMVGIAKARREYGWNAVRYINPFFRKQKSGHNTQPLFSATMIRNYVKIAVRGLLRHKSYAFINIVGLALGLAATIVILLIVLNELTYDSFHAKADRTYRVTVRALDYNPSVSFAIAPALRNDFPEAENISQFWHWQEGMIKIGSERYSEKALAFADDQFVQVFNFDWLEGNPKTALQAPNSIVLTESAAQKYFGKEDPIGKTIQLENRWDLRVTGVMKDLPSNTHFSFRFLISWATIQKDAEKSPFWNIQGGFTYVTLPEKVSAQKVEALLPAFIDKNWGKDIAKEARLLLQPLQEIHYDKRYMTHIVKTRTRESIYGLLGVAVFIILSACINFVNLATAQAIRRAKEVGVRKTMGAYRRELIGQMLGETSTLVFVAVMVAMVLISFFIPVSESLLDIRLSSTQIMEPDVLGIIAGIVLLTILLAGLYPALIQSGFEPVQALKSKITDQSVGGVGLRKGLVVMQFVITQAIIIATLVVASQMDFFLNQDLGFTKDAVISFPVGQKREVLLQKLANNPGVQQVSLASAGPAYNSSFAPFIAPEFGVTENQVTELKRIDENYMDMFQLKLLAGEPIRKINGEDSIKRIVVNQALIRKLGIFDPQKAIGKQIRGAGDPCVIIGVVKDFQSESKHALIRPCILSYNPKSFWQANVKLRPERMHETLASIEAGWTALNPESLFTYEFLDEHIAKKYAQEQNVYNAFRLFATIAILIGCLGLYGLVSLMTVQKTKEVGIRKVLGASVSSIVLLFSRQFIWLVLIAFVIAGPLVWYFMNQWLQEFAYHIQLGPVIFLISLILTILIAALTIGYQSIKAALANPIKSLRSE</sequence>
<dbReference type="AlphaFoldDB" id="A0AAE3QUS7"/>
<evidence type="ECO:0000313" key="9">
    <source>
        <dbReference type="EMBL" id="MDJ1485862.1"/>
    </source>
</evidence>
<dbReference type="InterPro" id="IPR003838">
    <property type="entry name" value="ABC3_permease_C"/>
</dbReference>
<keyword evidence="4 6" id="KW-1133">Transmembrane helix</keyword>
<feature type="domain" description="MacB-like periplasmic core" evidence="8">
    <location>
        <begin position="100"/>
        <end position="310"/>
    </location>
</feature>
<feature type="transmembrane region" description="Helical" evidence="6">
    <location>
        <begin position="401"/>
        <end position="429"/>
    </location>
</feature>
<dbReference type="EMBL" id="JASJOS010000024">
    <property type="protein sequence ID" value="MDJ1485862.1"/>
    <property type="molecule type" value="Genomic_DNA"/>
</dbReference>
<evidence type="ECO:0000256" key="6">
    <source>
        <dbReference type="SAM" id="Phobius"/>
    </source>
</evidence>
<keyword evidence="3 6" id="KW-0812">Transmembrane</keyword>
<feature type="transmembrane region" description="Helical" evidence="6">
    <location>
        <begin position="822"/>
        <end position="845"/>
    </location>
</feature>
<evidence type="ECO:0000313" key="10">
    <source>
        <dbReference type="Proteomes" id="UP001241110"/>
    </source>
</evidence>
<dbReference type="NCBIfam" id="NF038404">
    <property type="entry name" value="perm_prefix_2"/>
    <property type="match status" value="1"/>
</dbReference>
<dbReference type="InterPro" id="IPR047699">
    <property type="entry name" value="Permease_put_prefix"/>
</dbReference>
<organism evidence="9 10">
    <name type="scientific">Xanthocytophaga flava</name>
    <dbReference type="NCBI Taxonomy" id="3048013"/>
    <lineage>
        <taxon>Bacteria</taxon>
        <taxon>Pseudomonadati</taxon>
        <taxon>Bacteroidota</taxon>
        <taxon>Cytophagia</taxon>
        <taxon>Cytophagales</taxon>
        <taxon>Rhodocytophagaceae</taxon>
        <taxon>Xanthocytophaga</taxon>
    </lineage>
</organism>
<feature type="domain" description="ABC3 transporter permease C-terminal" evidence="7">
    <location>
        <begin position="361"/>
        <end position="473"/>
    </location>
</feature>
<keyword evidence="2" id="KW-1003">Cell membrane</keyword>
<feature type="transmembrane region" description="Helical" evidence="6">
    <location>
        <begin position="791"/>
        <end position="810"/>
    </location>
</feature>
<accession>A0AAE3QUS7</accession>
<dbReference type="PANTHER" id="PTHR30572:SF18">
    <property type="entry name" value="ABC-TYPE MACROLIDE FAMILY EXPORT SYSTEM PERMEASE COMPONENT 2"/>
    <property type="match status" value="1"/>
</dbReference>
<dbReference type="Proteomes" id="UP001241110">
    <property type="component" value="Unassembled WGS sequence"/>
</dbReference>
<feature type="transmembrane region" description="Helical" evidence="6">
    <location>
        <begin position="99"/>
        <end position="121"/>
    </location>
</feature>
<feature type="transmembrane region" description="Helical" evidence="6">
    <location>
        <begin position="742"/>
        <end position="764"/>
    </location>
</feature>
<protein>
    <submittedName>
        <fullName evidence="9">ABC transporter permease</fullName>
    </submittedName>
</protein>
<gene>
    <name evidence="9" type="ORF">QNI16_35600</name>
</gene>
<evidence type="ECO:0000256" key="4">
    <source>
        <dbReference type="ARBA" id="ARBA00022989"/>
    </source>
</evidence>
<name>A0AAE3QUS7_9BACT</name>
<reference evidence="9" key="1">
    <citation type="submission" date="2023-05" db="EMBL/GenBank/DDBJ databases">
        <authorList>
            <person name="Zhang X."/>
        </authorList>
    </citation>
    <scope>NUCLEOTIDE SEQUENCE</scope>
    <source>
        <strain evidence="9">YF14B1</strain>
    </source>
</reference>
<feature type="transmembrane region" description="Helical" evidence="6">
    <location>
        <begin position="355"/>
        <end position="377"/>
    </location>
</feature>
<dbReference type="InterPro" id="IPR025857">
    <property type="entry name" value="MacB_PCD"/>
</dbReference>
<evidence type="ECO:0000256" key="2">
    <source>
        <dbReference type="ARBA" id="ARBA00022475"/>
    </source>
</evidence>
<evidence type="ECO:0000256" key="1">
    <source>
        <dbReference type="ARBA" id="ARBA00004651"/>
    </source>
</evidence>
<dbReference type="RefSeq" id="WP_313988975.1">
    <property type="nucleotide sequence ID" value="NZ_JASJOS010000024.1"/>
</dbReference>
<keyword evidence="5 6" id="KW-0472">Membrane</keyword>
<evidence type="ECO:0000259" key="7">
    <source>
        <dbReference type="Pfam" id="PF02687"/>
    </source>
</evidence>
<comment type="subcellular location">
    <subcellularLocation>
        <location evidence="1">Cell membrane</location>
        <topology evidence="1">Multi-pass membrane protein</topology>
    </subcellularLocation>
</comment>
<dbReference type="PANTHER" id="PTHR30572">
    <property type="entry name" value="MEMBRANE COMPONENT OF TRANSPORTER-RELATED"/>
    <property type="match status" value="1"/>
</dbReference>
<dbReference type="Pfam" id="PF02687">
    <property type="entry name" value="FtsX"/>
    <property type="match status" value="2"/>
</dbReference>
<feature type="transmembrane region" description="Helical" evidence="6">
    <location>
        <begin position="499"/>
        <end position="518"/>
    </location>
</feature>
<comment type="caution">
    <text evidence="9">The sequence shown here is derived from an EMBL/GenBank/DDBJ whole genome shotgun (WGS) entry which is preliminary data.</text>
</comment>
<dbReference type="Pfam" id="PF12704">
    <property type="entry name" value="MacB_PCD"/>
    <property type="match status" value="2"/>
</dbReference>
<feature type="domain" description="ABC3 transporter permease C-terminal" evidence="7">
    <location>
        <begin position="742"/>
        <end position="853"/>
    </location>
</feature>
<proteinExistence type="predicted"/>